<dbReference type="InterPro" id="IPR034690">
    <property type="entry name" value="Endolysin_T4_type"/>
</dbReference>
<dbReference type="EMBL" id="CP037940">
    <property type="protein sequence ID" value="QBO35367.1"/>
    <property type="molecule type" value="Genomic_DNA"/>
</dbReference>
<organism evidence="8 9">
    <name type="scientific">Periweissella cryptocerci</name>
    <dbReference type="NCBI Taxonomy" id="2506420"/>
    <lineage>
        <taxon>Bacteria</taxon>
        <taxon>Bacillati</taxon>
        <taxon>Bacillota</taxon>
        <taxon>Bacilli</taxon>
        <taxon>Lactobacillales</taxon>
        <taxon>Lactobacillaceae</taxon>
        <taxon>Periweissella</taxon>
    </lineage>
</organism>
<dbReference type="Proteomes" id="UP000292886">
    <property type="component" value="Chromosome"/>
</dbReference>
<dbReference type="Gene3D" id="1.10.530.40">
    <property type="match status" value="1"/>
</dbReference>
<dbReference type="Pfam" id="PF00959">
    <property type="entry name" value="Phage_lysozyme"/>
    <property type="match status" value="1"/>
</dbReference>
<comment type="similarity">
    <text evidence="7">Belongs to the glycosyl hydrolase 24 family.</text>
</comment>
<reference evidence="9" key="1">
    <citation type="submission" date="2019-03" db="EMBL/GenBank/DDBJ databases">
        <title>Weissella sp. 26KH-42 Genome sequencing.</title>
        <authorList>
            <person name="Heo J."/>
            <person name="Kim S.-J."/>
            <person name="Kim J.-S."/>
            <person name="Hong S.-B."/>
            <person name="Kwon S.-W."/>
        </authorList>
    </citation>
    <scope>NUCLEOTIDE SEQUENCE [LARGE SCALE GENOMIC DNA]</scope>
    <source>
        <strain evidence="9">26KH-42</strain>
    </source>
</reference>
<dbReference type="EC" id="3.2.1.17" evidence="7"/>
<dbReference type="Gene3D" id="1.10.101.10">
    <property type="entry name" value="PGBD-like superfamily/PGBD"/>
    <property type="match status" value="1"/>
</dbReference>
<dbReference type="InterPro" id="IPR051018">
    <property type="entry name" value="Bacteriophage_GH24"/>
</dbReference>
<keyword evidence="9" id="KW-1185">Reference proteome</keyword>
<accession>A0A4P6YRS8</accession>
<keyword evidence="2 7" id="KW-0929">Antimicrobial</keyword>
<name>A0A4P6YRS8_9LACO</name>
<dbReference type="InterPro" id="IPR033907">
    <property type="entry name" value="Endolysin_autolysin"/>
</dbReference>
<evidence type="ECO:0000256" key="6">
    <source>
        <dbReference type="ARBA" id="ARBA00023295"/>
    </source>
</evidence>
<dbReference type="KEGG" id="wei:EQG49_02245"/>
<dbReference type="GO" id="GO:0031640">
    <property type="term" value="P:killing of cells of another organism"/>
    <property type="evidence" value="ECO:0007669"/>
    <property type="project" value="UniProtKB-KW"/>
</dbReference>
<dbReference type="GO" id="GO:0042742">
    <property type="term" value="P:defense response to bacterium"/>
    <property type="evidence" value="ECO:0007669"/>
    <property type="project" value="UniProtKB-KW"/>
</dbReference>
<evidence type="ECO:0000313" key="9">
    <source>
        <dbReference type="Proteomes" id="UP000292886"/>
    </source>
</evidence>
<dbReference type="InterPro" id="IPR023347">
    <property type="entry name" value="Lysozyme_dom_sf"/>
</dbReference>
<comment type="catalytic activity">
    <reaction evidence="1 7">
        <text>Hydrolysis of (1-&gt;4)-beta-linkages between N-acetylmuramic acid and N-acetyl-D-glucosamine residues in a peptidoglycan and between N-acetyl-D-glucosamine residues in chitodextrins.</text>
        <dbReference type="EC" id="3.2.1.17"/>
    </reaction>
</comment>
<evidence type="ECO:0000256" key="5">
    <source>
        <dbReference type="ARBA" id="ARBA00023200"/>
    </source>
</evidence>
<dbReference type="PANTHER" id="PTHR38107">
    <property type="match status" value="1"/>
</dbReference>
<dbReference type="InterPro" id="IPR002196">
    <property type="entry name" value="Glyco_hydro_24"/>
</dbReference>
<dbReference type="AlphaFoldDB" id="A0A4P6YRS8"/>
<evidence type="ECO:0000256" key="1">
    <source>
        <dbReference type="ARBA" id="ARBA00000632"/>
    </source>
</evidence>
<dbReference type="RefSeq" id="WP_133362447.1">
    <property type="nucleotide sequence ID" value="NZ_CP037940.1"/>
</dbReference>
<dbReference type="OrthoDB" id="9802228at2"/>
<gene>
    <name evidence="8" type="ORF">EQG49_02245</name>
</gene>
<evidence type="ECO:0000256" key="2">
    <source>
        <dbReference type="ARBA" id="ARBA00022529"/>
    </source>
</evidence>
<protein>
    <recommendedName>
        <fullName evidence="7">Lysozyme</fullName>
        <ecNumber evidence="7">3.2.1.17</ecNumber>
    </recommendedName>
</protein>
<proteinExistence type="inferred from homology"/>
<dbReference type="GO" id="GO:0009253">
    <property type="term" value="P:peptidoglycan catabolic process"/>
    <property type="evidence" value="ECO:0007669"/>
    <property type="project" value="InterPro"/>
</dbReference>
<evidence type="ECO:0000256" key="7">
    <source>
        <dbReference type="RuleBase" id="RU003788"/>
    </source>
</evidence>
<keyword evidence="6 7" id="KW-0326">Glycosidase</keyword>
<evidence type="ECO:0000313" key="8">
    <source>
        <dbReference type="EMBL" id="QBO35367.1"/>
    </source>
</evidence>
<dbReference type="GO" id="GO:0016998">
    <property type="term" value="P:cell wall macromolecule catabolic process"/>
    <property type="evidence" value="ECO:0007669"/>
    <property type="project" value="InterPro"/>
</dbReference>
<evidence type="ECO:0000256" key="3">
    <source>
        <dbReference type="ARBA" id="ARBA00022638"/>
    </source>
</evidence>
<keyword evidence="4 7" id="KW-0378">Hydrolase</keyword>
<sequence>MNENMKLSAKGRALIKAWEGCRLNAYRDSVGVPTIGYGHTAGVKMGTTITQAQADKLLDDDLRVHVIGLYKLNRQLTQNQFDALASFHFNIGPYVLDNDSVLRTAINANNTSEVVRIMKKYNKAGGQFLQGLANRRAGETALYATGIQTANTVLSAPAKFTALLVDGVKGLATDKALQMWLNVTVDGLVGRGTVTALQKKIGVVVDGVWGIATTRALQVFLNKNGANLIVDGSLGALTIKALQTYLNKVLK</sequence>
<dbReference type="InterPro" id="IPR036366">
    <property type="entry name" value="PGBDSf"/>
</dbReference>
<dbReference type="SUPFAM" id="SSF47090">
    <property type="entry name" value="PGBD-like"/>
    <property type="match status" value="1"/>
</dbReference>
<dbReference type="HAMAP" id="MF_04110">
    <property type="entry name" value="ENDOLYSIN_T4"/>
    <property type="match status" value="1"/>
</dbReference>
<dbReference type="CDD" id="cd00737">
    <property type="entry name" value="lyz_endolysin_autolysin"/>
    <property type="match status" value="1"/>
</dbReference>
<dbReference type="SUPFAM" id="SSF53955">
    <property type="entry name" value="Lysozyme-like"/>
    <property type="match status" value="1"/>
</dbReference>
<dbReference type="InterPro" id="IPR023346">
    <property type="entry name" value="Lysozyme-like_dom_sf"/>
</dbReference>
<evidence type="ECO:0000256" key="4">
    <source>
        <dbReference type="ARBA" id="ARBA00022801"/>
    </source>
</evidence>
<dbReference type="GO" id="GO:0003796">
    <property type="term" value="F:lysozyme activity"/>
    <property type="evidence" value="ECO:0007669"/>
    <property type="project" value="UniProtKB-EC"/>
</dbReference>
<keyword evidence="5" id="KW-1035">Host cytoplasm</keyword>
<dbReference type="InterPro" id="IPR036365">
    <property type="entry name" value="PGBD-like_sf"/>
</dbReference>
<keyword evidence="3 7" id="KW-0081">Bacteriolytic enzyme</keyword>
<dbReference type="PANTHER" id="PTHR38107:SF3">
    <property type="entry name" value="LYSOZYME RRRD-RELATED"/>
    <property type="match status" value="1"/>
</dbReference>